<keyword evidence="4 6" id="KW-0067">ATP-binding</keyword>
<dbReference type="PROSITE" id="PS50893">
    <property type="entry name" value="ABC_TRANSPORTER_2"/>
    <property type="match status" value="1"/>
</dbReference>
<comment type="caution">
    <text evidence="6">The sequence shown here is derived from an EMBL/GenBank/DDBJ whole genome shotgun (WGS) entry which is preliminary data.</text>
</comment>
<dbReference type="PANTHER" id="PTHR42734">
    <property type="entry name" value="METAL TRANSPORT SYSTEM ATP-BINDING PROTEIN TM_0124-RELATED"/>
    <property type="match status" value="1"/>
</dbReference>
<gene>
    <name evidence="6" type="ORF">C1I63_06600</name>
</gene>
<evidence type="ECO:0000256" key="3">
    <source>
        <dbReference type="ARBA" id="ARBA00022741"/>
    </source>
</evidence>
<evidence type="ECO:0000256" key="2">
    <source>
        <dbReference type="ARBA" id="ARBA00022448"/>
    </source>
</evidence>
<evidence type="ECO:0000256" key="1">
    <source>
        <dbReference type="ARBA" id="ARBA00005417"/>
    </source>
</evidence>
<evidence type="ECO:0000313" key="7">
    <source>
        <dbReference type="Proteomes" id="UP000241085"/>
    </source>
</evidence>
<feature type="domain" description="ABC transporter" evidence="5">
    <location>
        <begin position="1"/>
        <end position="203"/>
    </location>
</feature>
<dbReference type="GO" id="GO:0016887">
    <property type="term" value="F:ATP hydrolysis activity"/>
    <property type="evidence" value="ECO:0007669"/>
    <property type="project" value="InterPro"/>
</dbReference>
<dbReference type="Proteomes" id="UP000241085">
    <property type="component" value="Unassembled WGS sequence"/>
</dbReference>
<evidence type="ECO:0000256" key="4">
    <source>
        <dbReference type="ARBA" id="ARBA00022840"/>
    </source>
</evidence>
<dbReference type="GO" id="GO:0005524">
    <property type="term" value="F:ATP binding"/>
    <property type="evidence" value="ECO:0007669"/>
    <property type="project" value="UniProtKB-KW"/>
</dbReference>
<dbReference type="Gene3D" id="3.40.50.300">
    <property type="entry name" value="P-loop containing nucleotide triphosphate hydrolases"/>
    <property type="match status" value="1"/>
</dbReference>
<protein>
    <submittedName>
        <fullName evidence="6">ABC transporter ATP-binding protein</fullName>
    </submittedName>
</protein>
<dbReference type="InterPro" id="IPR047748">
    <property type="entry name" value="AztA-like"/>
</dbReference>
<evidence type="ECO:0000313" key="6">
    <source>
        <dbReference type="EMBL" id="PTL74643.1"/>
    </source>
</evidence>
<dbReference type="PROSITE" id="PS00211">
    <property type="entry name" value="ABC_TRANSPORTER_1"/>
    <property type="match status" value="1"/>
</dbReference>
<dbReference type="SMART" id="SM00382">
    <property type="entry name" value="AAA"/>
    <property type="match status" value="1"/>
</dbReference>
<accession>A0A2T4UYN7</accession>
<dbReference type="EMBL" id="PZPL01000001">
    <property type="protein sequence ID" value="PTL74643.1"/>
    <property type="molecule type" value="Genomic_DNA"/>
</dbReference>
<sequence length="204" mass="21262">MRSIDAAHDGVPALRGVDVTLDRGSHTLLVGPNGSGKSTLLSVLAGVHPLVAGTVERAPGVSIGVVVQRSAVPDRLPVTVRDVVSMGRWAGRPLGLPLRRADRAIVDECLEALDIGDLARRPLSRLSGGQRQRALVAQGLARRADLLLLDEPTSGVDAGAQRLIRRAVSLELARGATVVEATHDASDLGVGSAVVRLVDGRRVG</sequence>
<reference evidence="6 7" key="1">
    <citation type="submission" date="2018-03" db="EMBL/GenBank/DDBJ databases">
        <title>Bacteriophage NCPPB3778 and a type I-E CRISPR drive the evolution of the US Biological Select Agent, Rathayibacter toxicus.</title>
        <authorList>
            <person name="Davis E.W.II."/>
            <person name="Tabima J.F."/>
            <person name="Weisberg A.J."/>
            <person name="Dantas Lopes L."/>
            <person name="Wiseman M.S."/>
            <person name="Wiseman M.S."/>
            <person name="Pupko T."/>
            <person name="Belcher M.S."/>
            <person name="Sechler A.J."/>
            <person name="Tancos M.A."/>
            <person name="Schroeder B.K."/>
            <person name="Murray T.D."/>
            <person name="Luster D.G."/>
            <person name="Schneider W.L."/>
            <person name="Rogers E."/>
            <person name="Andreote F.D."/>
            <person name="Grunwald N.J."/>
            <person name="Putnam M.L."/>
            <person name="Chang J.H."/>
        </authorList>
    </citation>
    <scope>NUCLEOTIDE SEQUENCE [LARGE SCALE GENOMIC DNA]</scope>
    <source>
        <strain evidence="6 7">DSM 15933</strain>
    </source>
</reference>
<evidence type="ECO:0000259" key="5">
    <source>
        <dbReference type="PROSITE" id="PS50893"/>
    </source>
</evidence>
<dbReference type="InterPro" id="IPR050153">
    <property type="entry name" value="Metal_Ion_Import_ABC"/>
</dbReference>
<keyword evidence="7" id="KW-1185">Reference proteome</keyword>
<dbReference type="SUPFAM" id="SSF52540">
    <property type="entry name" value="P-loop containing nucleoside triphosphate hydrolases"/>
    <property type="match status" value="1"/>
</dbReference>
<dbReference type="InterPro" id="IPR003439">
    <property type="entry name" value="ABC_transporter-like_ATP-bd"/>
</dbReference>
<proteinExistence type="inferred from homology"/>
<dbReference type="AlphaFoldDB" id="A0A2T4UYN7"/>
<keyword evidence="3" id="KW-0547">Nucleotide-binding</keyword>
<dbReference type="Pfam" id="PF00005">
    <property type="entry name" value="ABC_tran"/>
    <property type="match status" value="1"/>
</dbReference>
<dbReference type="InterPro" id="IPR003593">
    <property type="entry name" value="AAA+_ATPase"/>
</dbReference>
<dbReference type="InterPro" id="IPR017871">
    <property type="entry name" value="ABC_transporter-like_CS"/>
</dbReference>
<organism evidence="6 7">
    <name type="scientific">Rathayibacter caricis DSM 15933</name>
    <dbReference type="NCBI Taxonomy" id="1328867"/>
    <lineage>
        <taxon>Bacteria</taxon>
        <taxon>Bacillati</taxon>
        <taxon>Actinomycetota</taxon>
        <taxon>Actinomycetes</taxon>
        <taxon>Micrococcales</taxon>
        <taxon>Microbacteriaceae</taxon>
        <taxon>Rathayibacter</taxon>
    </lineage>
</organism>
<comment type="similarity">
    <text evidence="1">Belongs to the ABC transporter superfamily.</text>
</comment>
<dbReference type="NCBIfam" id="NF040873">
    <property type="entry name" value="AztA"/>
    <property type="match status" value="1"/>
</dbReference>
<dbReference type="InterPro" id="IPR027417">
    <property type="entry name" value="P-loop_NTPase"/>
</dbReference>
<dbReference type="PANTHER" id="PTHR42734:SF5">
    <property type="entry name" value="IRON TRANSPORT SYSTEM ATP-BINDING PROTEIN HI_0361-RELATED"/>
    <property type="match status" value="1"/>
</dbReference>
<name>A0A2T4UYN7_9MICO</name>
<keyword evidence="2" id="KW-0813">Transport</keyword>